<evidence type="ECO:0000256" key="1">
    <source>
        <dbReference type="ARBA" id="ARBA00006734"/>
    </source>
</evidence>
<dbReference type="InterPro" id="IPR002088">
    <property type="entry name" value="Prenyl_trans_a"/>
</dbReference>
<evidence type="ECO:0000313" key="6">
    <source>
        <dbReference type="Proteomes" id="UP000664203"/>
    </source>
</evidence>
<keyword evidence="4" id="KW-0677">Repeat</keyword>
<proteinExistence type="inferred from homology"/>
<evidence type="ECO:0000256" key="3">
    <source>
        <dbReference type="ARBA" id="ARBA00022679"/>
    </source>
</evidence>
<keyword evidence="6" id="KW-1185">Reference proteome</keyword>
<dbReference type="SUPFAM" id="SSF48439">
    <property type="entry name" value="Protein prenylyltransferase"/>
    <property type="match status" value="1"/>
</dbReference>
<comment type="similarity">
    <text evidence="1">Belongs to the protein prenyltransferase subunit alpha family.</text>
</comment>
<organism evidence="5 6">
    <name type="scientific">Alectoria fallacina</name>
    <dbReference type="NCBI Taxonomy" id="1903189"/>
    <lineage>
        <taxon>Eukaryota</taxon>
        <taxon>Fungi</taxon>
        <taxon>Dikarya</taxon>
        <taxon>Ascomycota</taxon>
        <taxon>Pezizomycotina</taxon>
        <taxon>Lecanoromycetes</taxon>
        <taxon>OSLEUM clade</taxon>
        <taxon>Lecanoromycetidae</taxon>
        <taxon>Lecanorales</taxon>
        <taxon>Lecanorineae</taxon>
        <taxon>Parmeliaceae</taxon>
        <taxon>Alectoria</taxon>
    </lineage>
</organism>
<dbReference type="AlphaFoldDB" id="A0A8H3J6D6"/>
<sequence length="325" mass="37323">MSSPPSPTYDDAYAQLIGAFHSSPPTLLEIEILPSSFPPQILHESSAVGIPKSLLVSLYLKARKTFFDHVSSRDSNLYHAALQSTTIMLLFDPNHLTAANFRKRHIQRFSGKQTEDAYNGRGAENLAKAVQQELRFLESLVTSPLSAHAKSSTLWAQRLWIVQNFFQLAVGEHVTDEAIQMENARHGIRNLWDEELVSVMKAGERHPRNYYAWHYARELFWLVHTRRPELAEGTQSDWKLLGDSSGLVHRWCLMHPRDISGWAFLVFALEQLRIECCDKGRKRKRFDDGIAIFAPETKGFVKKYEWKGESIEWFLKAIKTLDIVE</sequence>
<reference evidence="5" key="1">
    <citation type="submission" date="2021-03" db="EMBL/GenBank/DDBJ databases">
        <authorList>
            <person name="Tagirdzhanova G."/>
        </authorList>
    </citation>
    <scope>NUCLEOTIDE SEQUENCE</scope>
</reference>
<comment type="caution">
    <text evidence="5">The sequence shown here is derived from an EMBL/GenBank/DDBJ whole genome shotgun (WGS) entry which is preliminary data.</text>
</comment>
<evidence type="ECO:0000256" key="4">
    <source>
        <dbReference type="ARBA" id="ARBA00022737"/>
    </source>
</evidence>
<name>A0A8H3J6D6_9LECA</name>
<dbReference type="Pfam" id="PF01239">
    <property type="entry name" value="PPTA"/>
    <property type="match status" value="2"/>
</dbReference>
<dbReference type="EMBL" id="CAJPDR010000661">
    <property type="protein sequence ID" value="CAF9941484.1"/>
    <property type="molecule type" value="Genomic_DNA"/>
</dbReference>
<protein>
    <submittedName>
        <fullName evidence="5">Uncharacterized protein</fullName>
    </submittedName>
</protein>
<accession>A0A8H3J6D6</accession>
<keyword evidence="3" id="KW-0808">Transferase</keyword>
<dbReference type="PANTHER" id="PTHR11129:SF3">
    <property type="entry name" value="PROTEIN PRENYLTRANSFERASE ALPHA SUBUNIT REPEAT-CONTAINING PROTEIN 1"/>
    <property type="match status" value="1"/>
</dbReference>
<evidence type="ECO:0000313" key="5">
    <source>
        <dbReference type="EMBL" id="CAF9941484.1"/>
    </source>
</evidence>
<dbReference type="Proteomes" id="UP000664203">
    <property type="component" value="Unassembled WGS sequence"/>
</dbReference>
<dbReference type="PANTHER" id="PTHR11129">
    <property type="entry name" value="PROTEIN FARNESYLTRANSFERASE ALPHA SUBUNIT/RAB GERANYLGERANYL TRANSFERASE ALPHA SUBUNIT"/>
    <property type="match status" value="1"/>
</dbReference>
<keyword evidence="2" id="KW-0637">Prenyltransferase</keyword>
<evidence type="ECO:0000256" key="2">
    <source>
        <dbReference type="ARBA" id="ARBA00022602"/>
    </source>
</evidence>
<dbReference type="GO" id="GO:0005737">
    <property type="term" value="C:cytoplasm"/>
    <property type="evidence" value="ECO:0007669"/>
    <property type="project" value="TreeGrafter"/>
</dbReference>
<gene>
    <name evidence="5" type="ORF">ALECFALPRED_009161</name>
</gene>
<dbReference type="GO" id="GO:0008318">
    <property type="term" value="F:protein prenyltransferase activity"/>
    <property type="evidence" value="ECO:0007669"/>
    <property type="project" value="InterPro"/>
</dbReference>
<dbReference type="Gene3D" id="1.25.40.120">
    <property type="entry name" value="Protein prenylyltransferase"/>
    <property type="match status" value="1"/>
</dbReference>
<dbReference type="OrthoDB" id="5358702at2759"/>